<accession>A0A812ZH70</accession>
<evidence type="ECO:0008006" key="3">
    <source>
        <dbReference type="Google" id="ProtNLM"/>
    </source>
</evidence>
<dbReference type="EMBL" id="CAJNJA010047531">
    <property type="protein sequence ID" value="CAE7824771.1"/>
    <property type="molecule type" value="Genomic_DNA"/>
</dbReference>
<name>A0A812ZH70_9DINO</name>
<dbReference type="PANTHER" id="PTHR11122:SF13">
    <property type="entry name" value="GLUCOSE-6-PHOSPHATE 1-EPIMERASE"/>
    <property type="match status" value="1"/>
</dbReference>
<dbReference type="Pfam" id="PF01263">
    <property type="entry name" value="Aldose_epim"/>
    <property type="match status" value="1"/>
</dbReference>
<evidence type="ECO:0000313" key="1">
    <source>
        <dbReference type="EMBL" id="CAE7824771.1"/>
    </source>
</evidence>
<dbReference type="AlphaFoldDB" id="A0A812ZH70"/>
<gene>
    <name evidence="1" type="ORF">SNEC2469_LOCUS24588</name>
</gene>
<dbReference type="Gene3D" id="2.70.98.10">
    <property type="match status" value="1"/>
</dbReference>
<protein>
    <recommendedName>
        <fullName evidence="3">Glucose-6-phosphate 1-epimerase</fullName>
    </recommendedName>
</protein>
<dbReference type="SUPFAM" id="SSF74650">
    <property type="entry name" value="Galactose mutarotase-like"/>
    <property type="match status" value="1"/>
</dbReference>
<evidence type="ECO:0000313" key="2">
    <source>
        <dbReference type="Proteomes" id="UP000601435"/>
    </source>
</evidence>
<dbReference type="InterPro" id="IPR014718">
    <property type="entry name" value="GH-type_carb-bd"/>
</dbReference>
<dbReference type="GO" id="GO:0005737">
    <property type="term" value="C:cytoplasm"/>
    <property type="evidence" value="ECO:0007669"/>
    <property type="project" value="TreeGrafter"/>
</dbReference>
<dbReference type="OrthoDB" id="1659429at2759"/>
<comment type="caution">
    <text evidence="1">The sequence shown here is derived from an EMBL/GenBank/DDBJ whole genome shotgun (WGS) entry which is preliminary data.</text>
</comment>
<organism evidence="1 2">
    <name type="scientific">Symbiodinium necroappetens</name>
    <dbReference type="NCBI Taxonomy" id="1628268"/>
    <lineage>
        <taxon>Eukaryota</taxon>
        <taxon>Sar</taxon>
        <taxon>Alveolata</taxon>
        <taxon>Dinophyceae</taxon>
        <taxon>Suessiales</taxon>
        <taxon>Symbiodiniaceae</taxon>
        <taxon>Symbiodinium</taxon>
    </lineage>
</organism>
<dbReference type="GO" id="GO:0005975">
    <property type="term" value="P:carbohydrate metabolic process"/>
    <property type="evidence" value="ECO:0007669"/>
    <property type="project" value="InterPro"/>
</dbReference>
<feature type="non-terminal residue" evidence="1">
    <location>
        <position position="1"/>
    </location>
</feature>
<dbReference type="Proteomes" id="UP000601435">
    <property type="component" value="Unassembled WGS sequence"/>
</dbReference>
<dbReference type="GO" id="GO:0030246">
    <property type="term" value="F:carbohydrate binding"/>
    <property type="evidence" value="ECO:0007669"/>
    <property type="project" value="InterPro"/>
</dbReference>
<proteinExistence type="predicted"/>
<dbReference type="InterPro" id="IPR008183">
    <property type="entry name" value="Aldose_1/G6P_1-epimerase"/>
</dbReference>
<dbReference type="GO" id="GO:0047938">
    <property type="term" value="F:glucose-6-phosphate 1-epimerase activity"/>
    <property type="evidence" value="ECO:0007669"/>
    <property type="project" value="TreeGrafter"/>
</dbReference>
<sequence length="178" mass="19293">MSARAKGQGELETIELCHASGATAQVYLWGATLTSYKTADGTERIFVSPGALFDGKKAIRGGVPVVFPQFGQPDKAMAQHGFARTSFWSVASIEDSPEASTVVLALADSEATRSVWNFPFNLEYVVSLSAVSLKMTLRIKNTGDVAFPFQALLHTYFRVPEVQKVAVRGLGGRTYLDK</sequence>
<dbReference type="InterPro" id="IPR011013">
    <property type="entry name" value="Gal_mutarotase_sf_dom"/>
</dbReference>
<reference evidence="1" key="1">
    <citation type="submission" date="2021-02" db="EMBL/GenBank/DDBJ databases">
        <authorList>
            <person name="Dougan E. K."/>
            <person name="Rhodes N."/>
            <person name="Thang M."/>
            <person name="Chan C."/>
        </authorList>
    </citation>
    <scope>NUCLEOTIDE SEQUENCE</scope>
</reference>
<dbReference type="PANTHER" id="PTHR11122">
    <property type="entry name" value="APOSPORY-ASSOCIATED PROTEIN C-RELATED"/>
    <property type="match status" value="1"/>
</dbReference>
<keyword evidence="2" id="KW-1185">Reference proteome</keyword>